<gene>
    <name evidence="2" type="ORF">HCT48_02305</name>
</gene>
<dbReference type="SUPFAM" id="SSF48452">
    <property type="entry name" value="TPR-like"/>
    <property type="match status" value="2"/>
</dbReference>
<dbReference type="RefSeq" id="WP_167695148.1">
    <property type="nucleotide sequence ID" value="NZ_CP118181.1"/>
</dbReference>
<sequence>MKKISPIVGILLFSFFVIPMNFAQTQIAPPQQSAMDLYKEGLAATERQDFFQAITLFRRALNINPNYAEARLRISEVYFFLGEYHEVLSNLNLYDRLANNVDAKTLRARAHTGLGQSGQARAIFQDVLSKEPNNVDAQFGMAEVNLLEGRSDNAIALIEKMLKERPQNRRALLSLALIFDDRREFHRSTPYIRQAIFYFPQDALVRFHAGLHYEKQLKWREALIEYDAVYRINPNFHQLAMRRSQVLMGLTRYDEAVKVLEELIKGRGREETEVWALLAEALERSGDLTKAYNAYVELLKLQPSHELHRLSAEDFIMRNFAIGDKERNTFASQRREQARLLSRNLDNTRALQSYRRSLILNPHDAQARFEMGRIFAQQGFPLSYVDQLRLLKEEGIATPEMLTVLAREERQTYPNPAKKFGLSHMPMGRPLRILVTRIQGESLLGQYGVDALLQQVFVDKMRFNTRFELTDAGASQTQSEAWQTAYNQHMDYSIILRFIERDRRLFTQADLYMVNTGTLIQSFSLNRTGNTRIEDAMNDIIKMIDATIPIRAQVMRREGSRILISVGSLHGVKTGDQFIIIAKGNSRLISGAPYFEIINNSELGRVTIDELGEFSSAGSVQPTVRPDVITTEDELFLLRDPNQLPQSSSPVLGIPEGFFLLH</sequence>
<keyword evidence="1" id="KW-0802">TPR repeat</keyword>
<evidence type="ECO:0000313" key="2">
    <source>
        <dbReference type="EMBL" id="NIZ69045.1"/>
    </source>
</evidence>
<evidence type="ECO:0000256" key="1">
    <source>
        <dbReference type="PROSITE-ProRule" id="PRU00339"/>
    </source>
</evidence>
<organism evidence="2 3">
    <name type="scientific">Entomospira culicis</name>
    <dbReference type="NCBI Taxonomy" id="2719989"/>
    <lineage>
        <taxon>Bacteria</taxon>
        <taxon>Pseudomonadati</taxon>
        <taxon>Spirochaetota</taxon>
        <taxon>Spirochaetia</taxon>
        <taxon>Spirochaetales</taxon>
        <taxon>Spirochaetaceae</taxon>
        <taxon>Entomospira</taxon>
    </lineage>
</organism>
<dbReference type="SMART" id="SM00028">
    <property type="entry name" value="TPR"/>
    <property type="match status" value="7"/>
</dbReference>
<proteinExistence type="predicted"/>
<dbReference type="Pfam" id="PF14559">
    <property type="entry name" value="TPR_19"/>
    <property type="match status" value="1"/>
</dbReference>
<dbReference type="Pfam" id="PF13432">
    <property type="entry name" value="TPR_16"/>
    <property type="match status" value="3"/>
</dbReference>
<dbReference type="PANTHER" id="PTHR12558">
    <property type="entry name" value="CELL DIVISION CYCLE 16,23,27"/>
    <property type="match status" value="1"/>
</dbReference>
<dbReference type="AlphaFoldDB" id="A0A968GI41"/>
<dbReference type="GO" id="GO:0051301">
    <property type="term" value="P:cell division"/>
    <property type="evidence" value="ECO:0007669"/>
    <property type="project" value="TreeGrafter"/>
</dbReference>
<dbReference type="Proteomes" id="UP000778951">
    <property type="component" value="Unassembled WGS sequence"/>
</dbReference>
<name>A0A968GI41_9SPIO</name>
<comment type="caution">
    <text evidence="2">The sequence shown here is derived from an EMBL/GenBank/DDBJ whole genome shotgun (WGS) entry which is preliminary data.</text>
</comment>
<keyword evidence="3" id="KW-1185">Reference proteome</keyword>
<dbReference type="PROSITE" id="PS50005">
    <property type="entry name" value="TPR"/>
    <property type="match status" value="2"/>
</dbReference>
<protein>
    <submittedName>
        <fullName evidence="2">Tetratricopeptide repeat protein</fullName>
    </submittedName>
</protein>
<dbReference type="InterPro" id="IPR011990">
    <property type="entry name" value="TPR-like_helical_dom_sf"/>
</dbReference>
<feature type="repeat" description="TPR" evidence="1">
    <location>
        <begin position="272"/>
        <end position="305"/>
    </location>
</feature>
<feature type="repeat" description="TPR" evidence="1">
    <location>
        <begin position="34"/>
        <end position="67"/>
    </location>
</feature>
<accession>A0A968GI41</accession>
<dbReference type="EMBL" id="JAATLM010000001">
    <property type="protein sequence ID" value="NIZ69045.1"/>
    <property type="molecule type" value="Genomic_DNA"/>
</dbReference>
<reference evidence="2" key="1">
    <citation type="submission" date="2020-03" db="EMBL/GenBank/DDBJ databases">
        <title>Spirochaetal bacteria isolated from arthropods constitute a novel genus Entomospira genus novum within the order Spirochaetales.</title>
        <authorList>
            <person name="Grana-Miraglia L."/>
            <person name="Sikutova S."/>
            <person name="Fingerle V."/>
            <person name="Sing A."/>
            <person name="Castillo-Ramirez S."/>
            <person name="Margos G."/>
            <person name="Rudolf I."/>
        </authorList>
    </citation>
    <scope>NUCLEOTIDE SEQUENCE</scope>
    <source>
        <strain evidence="2">BR149</strain>
    </source>
</reference>
<evidence type="ECO:0000313" key="3">
    <source>
        <dbReference type="Proteomes" id="UP000778951"/>
    </source>
</evidence>
<dbReference type="Gene3D" id="1.25.40.10">
    <property type="entry name" value="Tetratricopeptide repeat domain"/>
    <property type="match status" value="2"/>
</dbReference>
<dbReference type="PANTHER" id="PTHR12558:SF44">
    <property type="entry name" value="TETRATRICOPEPTIDE REPEAT-CONTAINING PROTEIN"/>
    <property type="match status" value="1"/>
</dbReference>
<dbReference type="InterPro" id="IPR019734">
    <property type="entry name" value="TPR_rpt"/>
</dbReference>